<organism evidence="10 11">
    <name type="scientific">Nepenthes gracilis</name>
    <name type="common">Slender pitcher plant</name>
    <dbReference type="NCBI Taxonomy" id="150966"/>
    <lineage>
        <taxon>Eukaryota</taxon>
        <taxon>Viridiplantae</taxon>
        <taxon>Streptophyta</taxon>
        <taxon>Embryophyta</taxon>
        <taxon>Tracheophyta</taxon>
        <taxon>Spermatophyta</taxon>
        <taxon>Magnoliopsida</taxon>
        <taxon>eudicotyledons</taxon>
        <taxon>Gunneridae</taxon>
        <taxon>Pentapetalae</taxon>
        <taxon>Caryophyllales</taxon>
        <taxon>Nepenthaceae</taxon>
        <taxon>Nepenthes</taxon>
    </lineage>
</organism>
<keyword evidence="6 8" id="KW-0503">Monooxygenase</keyword>
<evidence type="ECO:0000256" key="6">
    <source>
        <dbReference type="ARBA" id="ARBA00023033"/>
    </source>
</evidence>
<dbReference type="EMBL" id="BSYO01000017">
    <property type="protein sequence ID" value="GMH17138.1"/>
    <property type="molecule type" value="Genomic_DNA"/>
</dbReference>
<dbReference type="PRINTS" id="PR00463">
    <property type="entry name" value="EP450I"/>
</dbReference>
<dbReference type="CDD" id="cd11073">
    <property type="entry name" value="CYP76-like"/>
    <property type="match status" value="1"/>
</dbReference>
<evidence type="ECO:0000256" key="2">
    <source>
        <dbReference type="ARBA" id="ARBA00022617"/>
    </source>
</evidence>
<dbReference type="PANTHER" id="PTHR47950:SF4">
    <property type="entry name" value="GERANIOL 8-HYDROXYLASE-LIKE"/>
    <property type="match status" value="1"/>
</dbReference>
<dbReference type="InterPro" id="IPR036396">
    <property type="entry name" value="Cyt_P450_sf"/>
</dbReference>
<evidence type="ECO:0000256" key="1">
    <source>
        <dbReference type="ARBA" id="ARBA00010617"/>
    </source>
</evidence>
<comment type="cofactor">
    <cofactor evidence="7">
        <name>heme</name>
        <dbReference type="ChEBI" id="CHEBI:30413"/>
    </cofactor>
</comment>
<comment type="caution">
    <text evidence="10">The sequence shown here is derived from an EMBL/GenBank/DDBJ whole genome shotgun (WGS) entry which is preliminary data.</text>
</comment>
<dbReference type="InterPro" id="IPR017972">
    <property type="entry name" value="Cyt_P450_CS"/>
</dbReference>
<keyword evidence="11" id="KW-1185">Reference proteome</keyword>
<keyword evidence="9" id="KW-0732">Signal</keyword>
<dbReference type="PRINTS" id="PR00385">
    <property type="entry name" value="P450"/>
</dbReference>
<accession>A0AAD3ST53</accession>
<gene>
    <name evidence="10" type="ORF">Nepgr_018979</name>
</gene>
<proteinExistence type="inferred from homology"/>
<keyword evidence="2 7" id="KW-0349">Heme</keyword>
<evidence type="ECO:0000256" key="9">
    <source>
        <dbReference type="SAM" id="SignalP"/>
    </source>
</evidence>
<dbReference type="Pfam" id="PF00067">
    <property type="entry name" value="p450"/>
    <property type="match status" value="1"/>
</dbReference>
<evidence type="ECO:0008006" key="12">
    <source>
        <dbReference type="Google" id="ProtNLM"/>
    </source>
</evidence>
<dbReference type="FunFam" id="1.10.630.10:FF:000007">
    <property type="entry name" value="Cytochrome P450 76C4"/>
    <property type="match status" value="1"/>
</dbReference>
<evidence type="ECO:0000256" key="5">
    <source>
        <dbReference type="ARBA" id="ARBA00023004"/>
    </source>
</evidence>
<dbReference type="SUPFAM" id="SSF48264">
    <property type="entry name" value="Cytochrome P450"/>
    <property type="match status" value="1"/>
</dbReference>
<evidence type="ECO:0000256" key="4">
    <source>
        <dbReference type="ARBA" id="ARBA00023002"/>
    </source>
</evidence>
<evidence type="ECO:0000256" key="3">
    <source>
        <dbReference type="ARBA" id="ARBA00022723"/>
    </source>
</evidence>
<dbReference type="AlphaFoldDB" id="A0AAD3ST53"/>
<keyword evidence="5 7" id="KW-0408">Iron</keyword>
<feature type="binding site" description="axial binding residue" evidence="7">
    <location>
        <position position="444"/>
    </location>
    <ligand>
        <name>heme</name>
        <dbReference type="ChEBI" id="CHEBI:30413"/>
    </ligand>
    <ligandPart>
        <name>Fe</name>
        <dbReference type="ChEBI" id="CHEBI:18248"/>
    </ligandPart>
</feature>
<dbReference type="InterPro" id="IPR002401">
    <property type="entry name" value="Cyt_P450_E_grp-I"/>
</dbReference>
<dbReference type="InterPro" id="IPR001128">
    <property type="entry name" value="Cyt_P450"/>
</dbReference>
<dbReference type="Gene3D" id="1.10.630.10">
    <property type="entry name" value="Cytochrome P450"/>
    <property type="match status" value="1"/>
</dbReference>
<comment type="similarity">
    <text evidence="1 8">Belongs to the cytochrome P450 family.</text>
</comment>
<feature type="signal peptide" evidence="9">
    <location>
        <begin position="1"/>
        <end position="20"/>
    </location>
</feature>
<feature type="chain" id="PRO_5041953218" description="Cytochrome P450" evidence="9">
    <location>
        <begin position="21"/>
        <end position="501"/>
    </location>
</feature>
<name>A0AAD3ST53_NEPGR</name>
<dbReference type="GO" id="GO:0020037">
    <property type="term" value="F:heme binding"/>
    <property type="evidence" value="ECO:0007669"/>
    <property type="project" value="InterPro"/>
</dbReference>
<dbReference type="GO" id="GO:0004497">
    <property type="term" value="F:monooxygenase activity"/>
    <property type="evidence" value="ECO:0007669"/>
    <property type="project" value="UniProtKB-KW"/>
</dbReference>
<keyword evidence="4 8" id="KW-0560">Oxidoreductase</keyword>
<sequence length="501" mass="56162">MMNLLNGLLHLLLVWISAQSLLFIIRNHSRTRARNLPPGPSFMTAIRNLFYLSSRPHKCLAQLANIYGPAMTIQLGYVTTVVVSSVSMAKEVLLRNDASCSYRNPLISFSVLGHNEATVAFLPPNSYWRNLRKICKSQIFAGSKLDATRGLRRKVVQQLLSHVQGCCEAGVPVKIGEAVFTTSLNYLSNAFFSMDSADRCADTARELRKLVWGVAEVVGKPNFADYFPPIKFLDLQGIERRTTKLVGQAIRIIDAMITRRLQSREEVGYVEDDDVLGVLLNISQDNSGELKRSHIPHLLLELLVGGTDTTTVTVEWAMAELLHRPKKLKKAQIELEEVVGKANPIEEDDIARLPYLQAIVKETFRMHPPVPFLVPRKVIVDVELSGFVVPKNTQVLVNIWAIGRDESLWKNANVFEPERFMGSHIDIKGRDFELIPFGAGRRICPGLPAAHRMVHLTLGALIHSFDWKLDKGITPESMSMVDKLGFTLRKAQFLQAVPIQI</sequence>
<dbReference type="PROSITE" id="PS00086">
    <property type="entry name" value="CYTOCHROME_P450"/>
    <property type="match status" value="1"/>
</dbReference>
<dbReference type="PANTHER" id="PTHR47950">
    <property type="entry name" value="CYTOCHROME P450, FAMILY 76, SUBFAMILY C, POLYPEPTIDE 5-RELATED"/>
    <property type="match status" value="1"/>
</dbReference>
<dbReference type="GO" id="GO:0016705">
    <property type="term" value="F:oxidoreductase activity, acting on paired donors, with incorporation or reduction of molecular oxygen"/>
    <property type="evidence" value="ECO:0007669"/>
    <property type="project" value="InterPro"/>
</dbReference>
<keyword evidence="3 7" id="KW-0479">Metal-binding</keyword>
<reference evidence="10" key="1">
    <citation type="submission" date="2023-05" db="EMBL/GenBank/DDBJ databases">
        <title>Nepenthes gracilis genome sequencing.</title>
        <authorList>
            <person name="Fukushima K."/>
        </authorList>
    </citation>
    <scope>NUCLEOTIDE SEQUENCE</scope>
    <source>
        <strain evidence="10">SING2019-196</strain>
    </source>
</reference>
<dbReference type="Proteomes" id="UP001279734">
    <property type="component" value="Unassembled WGS sequence"/>
</dbReference>
<evidence type="ECO:0000256" key="8">
    <source>
        <dbReference type="RuleBase" id="RU000461"/>
    </source>
</evidence>
<evidence type="ECO:0000313" key="10">
    <source>
        <dbReference type="EMBL" id="GMH17138.1"/>
    </source>
</evidence>
<protein>
    <recommendedName>
        <fullName evidence="12">Cytochrome P450</fullName>
    </recommendedName>
</protein>
<dbReference type="GO" id="GO:0005506">
    <property type="term" value="F:iron ion binding"/>
    <property type="evidence" value="ECO:0007669"/>
    <property type="project" value="InterPro"/>
</dbReference>
<evidence type="ECO:0000313" key="11">
    <source>
        <dbReference type="Proteomes" id="UP001279734"/>
    </source>
</evidence>
<evidence type="ECO:0000256" key="7">
    <source>
        <dbReference type="PIRSR" id="PIRSR602401-1"/>
    </source>
</evidence>